<dbReference type="EMBL" id="AZMM01002484">
    <property type="protein sequence ID" value="ETJ43512.1"/>
    <property type="molecule type" value="Genomic_DNA"/>
</dbReference>
<gene>
    <name evidence="1" type="ORF">Q604_UNBC02484G0001</name>
</gene>
<dbReference type="AlphaFoldDB" id="W1YM06"/>
<evidence type="ECO:0000313" key="1">
    <source>
        <dbReference type="EMBL" id="ETJ43512.1"/>
    </source>
</evidence>
<organism evidence="1">
    <name type="scientific">human gut metagenome</name>
    <dbReference type="NCBI Taxonomy" id="408170"/>
    <lineage>
        <taxon>unclassified sequences</taxon>
        <taxon>metagenomes</taxon>
        <taxon>organismal metagenomes</taxon>
    </lineage>
</organism>
<proteinExistence type="predicted"/>
<accession>W1YM06</accession>
<reference evidence="1" key="1">
    <citation type="submission" date="2013-12" db="EMBL/GenBank/DDBJ databases">
        <title>A Varibaculum cambriense genome reconstructed from a premature infant gut community with otherwise low bacterial novelty that shifts toward anaerobic metabolism during the third week of life.</title>
        <authorList>
            <person name="Brown C.T."/>
            <person name="Sharon I."/>
            <person name="Thomas B.C."/>
            <person name="Castelle C.J."/>
            <person name="Morowitz M.J."/>
            <person name="Banfield J.F."/>
        </authorList>
    </citation>
    <scope>NUCLEOTIDE SEQUENCE</scope>
</reference>
<protein>
    <submittedName>
        <fullName evidence="1">Uncharacterized protein</fullName>
    </submittedName>
</protein>
<comment type="caution">
    <text evidence="1">The sequence shown here is derived from an EMBL/GenBank/DDBJ whole genome shotgun (WGS) entry which is preliminary data.</text>
</comment>
<feature type="non-terminal residue" evidence="1">
    <location>
        <position position="65"/>
    </location>
</feature>
<sequence length="65" mass="6618">MGITGPYAVYAGTASEWQDAGVFARALAAVRRDHPSAQVLYLGQGSDWEAIAQAAAQIPAGADGA</sequence>
<name>W1YM06_9ZZZZ</name>